<proteinExistence type="inferred from homology"/>
<evidence type="ECO:0000256" key="1">
    <source>
        <dbReference type="ARBA" id="ARBA00010422"/>
    </source>
</evidence>
<dbReference type="EMBL" id="CVRI01000059">
    <property type="protein sequence ID" value="CRL03373.1"/>
    <property type="molecule type" value="Genomic_DNA"/>
</dbReference>
<evidence type="ECO:0000313" key="2">
    <source>
        <dbReference type="EMBL" id="CRL03373.1"/>
    </source>
</evidence>
<reference evidence="2 3" key="1">
    <citation type="submission" date="2015-04" db="EMBL/GenBank/DDBJ databases">
        <authorList>
            <person name="Syromyatnikov M.Y."/>
            <person name="Popov V.N."/>
        </authorList>
    </citation>
    <scope>NUCLEOTIDE SEQUENCE [LARGE SCALE GENOMIC DNA]</scope>
</reference>
<keyword evidence="3" id="KW-1185">Reference proteome</keyword>
<dbReference type="AlphaFoldDB" id="A0A1J1IT12"/>
<dbReference type="GO" id="GO:0005737">
    <property type="term" value="C:cytoplasm"/>
    <property type="evidence" value="ECO:0007669"/>
    <property type="project" value="TreeGrafter"/>
</dbReference>
<name>A0A1J1IT12_9DIPT</name>
<comment type="similarity">
    <text evidence="1">Belongs to the GSK-3-binding protein family.</text>
</comment>
<accession>A0A1J1IT12</accession>
<dbReference type="OrthoDB" id="6381246at2759"/>
<gene>
    <name evidence="2" type="ORF">CLUMA_CG016316</name>
</gene>
<dbReference type="InterPro" id="IPR008014">
    <property type="entry name" value="GSK3-bd"/>
</dbReference>
<dbReference type="PANTHER" id="PTHR35154">
    <property type="entry name" value="GBP PROTEIN"/>
    <property type="match status" value="1"/>
</dbReference>
<organism evidence="2 3">
    <name type="scientific">Clunio marinus</name>
    <dbReference type="NCBI Taxonomy" id="568069"/>
    <lineage>
        <taxon>Eukaryota</taxon>
        <taxon>Metazoa</taxon>
        <taxon>Ecdysozoa</taxon>
        <taxon>Arthropoda</taxon>
        <taxon>Hexapoda</taxon>
        <taxon>Insecta</taxon>
        <taxon>Pterygota</taxon>
        <taxon>Neoptera</taxon>
        <taxon>Endopterygota</taxon>
        <taxon>Diptera</taxon>
        <taxon>Nematocera</taxon>
        <taxon>Chironomoidea</taxon>
        <taxon>Chironomidae</taxon>
        <taxon>Clunio</taxon>
    </lineage>
</organism>
<sequence>MPSKQTHNDVIAIEELVNEIKQNLRLKAAPPSTTGATQALHYPLLQPTVNEQFLQQPKNINHPPQQQLVIKKQRSRPSPYHIPCRSWSETSTVQKQRSHLQKTSCKNDENNIEDPYELLQSLLKNNSLVKEAVRRLQLNNATASAYSRKQNYFYDSDEDNRSPIVMMCQLES</sequence>
<evidence type="ECO:0000313" key="3">
    <source>
        <dbReference type="Proteomes" id="UP000183832"/>
    </source>
</evidence>
<dbReference type="Pfam" id="PF05350">
    <property type="entry name" value="GSK-3_bind"/>
    <property type="match status" value="1"/>
</dbReference>
<dbReference type="PANTHER" id="PTHR35154:SF3">
    <property type="entry name" value="GBP PROTEIN"/>
    <property type="match status" value="1"/>
</dbReference>
<dbReference type="Proteomes" id="UP000183832">
    <property type="component" value="Unassembled WGS sequence"/>
</dbReference>
<protein>
    <submittedName>
        <fullName evidence="2">CLUMA_CG016316, isoform A</fullName>
    </submittedName>
</protein>